<dbReference type="CDD" id="cd02066">
    <property type="entry name" value="GRX_family"/>
    <property type="match status" value="1"/>
</dbReference>
<feature type="domain" description="Glutaredoxin" evidence="1">
    <location>
        <begin position="15"/>
        <end position="66"/>
    </location>
</feature>
<keyword evidence="3" id="KW-1185">Reference proteome</keyword>
<proteinExistence type="predicted"/>
<dbReference type="SUPFAM" id="SSF52833">
    <property type="entry name" value="Thioredoxin-like"/>
    <property type="match status" value="1"/>
</dbReference>
<dbReference type="STRING" id="646526.A0A1W0E5D8"/>
<comment type="caution">
    <text evidence="2">The sequence shown here is derived from an EMBL/GenBank/DDBJ whole genome shotgun (WGS) entry which is preliminary data.</text>
</comment>
<dbReference type="Gene3D" id="3.40.30.10">
    <property type="entry name" value="Glutaredoxin"/>
    <property type="match status" value="1"/>
</dbReference>
<dbReference type="OrthoDB" id="418495at2759"/>
<gene>
    <name evidence="2" type="primary">GRX1</name>
    <name evidence="2" type="ORF">EHP00_1317</name>
</gene>
<protein>
    <submittedName>
        <fullName evidence="2">GRX1</fullName>
    </submittedName>
</protein>
<reference evidence="2 3" key="1">
    <citation type="journal article" date="2017" name="Environ. Microbiol.">
        <title>Decay of the glycolytic pathway and adaptation to intranuclear parasitism within Enterocytozoonidae microsporidia.</title>
        <authorList>
            <person name="Wiredu Boakye D."/>
            <person name="Jaroenlak P."/>
            <person name="Prachumwat A."/>
            <person name="Williams T.A."/>
            <person name="Bateman K.S."/>
            <person name="Itsathitphaisarn O."/>
            <person name="Sritunyalucksana K."/>
            <person name="Paszkiewicz K.H."/>
            <person name="Moore K.A."/>
            <person name="Stentiford G.D."/>
            <person name="Williams B.A."/>
        </authorList>
    </citation>
    <scope>NUCLEOTIDE SEQUENCE [LARGE SCALE GENOMIC DNA]</scope>
    <source>
        <strain evidence="2 3">TH1</strain>
    </source>
</reference>
<evidence type="ECO:0000313" key="3">
    <source>
        <dbReference type="Proteomes" id="UP000192758"/>
    </source>
</evidence>
<dbReference type="InterPro" id="IPR002109">
    <property type="entry name" value="Glutaredoxin"/>
</dbReference>
<dbReference type="InterPro" id="IPR036249">
    <property type="entry name" value="Thioredoxin-like_sf"/>
</dbReference>
<sequence length="79" mass="9175">MLQNIIKTTPSFIVKMDGCPFCRKAMDALPDLKLYDRYGDADLVKDIMEKYNHKTFPMIFINGQFIGGFSDYEKKKDTL</sequence>
<evidence type="ECO:0000313" key="2">
    <source>
        <dbReference type="EMBL" id="OQS54446.1"/>
    </source>
</evidence>
<dbReference type="AlphaFoldDB" id="A0A1W0E5D8"/>
<dbReference type="EMBL" id="MNPJ01000020">
    <property type="protein sequence ID" value="OQS54446.1"/>
    <property type="molecule type" value="Genomic_DNA"/>
</dbReference>
<dbReference type="GO" id="GO:0016491">
    <property type="term" value="F:oxidoreductase activity"/>
    <property type="evidence" value="ECO:0007669"/>
    <property type="project" value="UniProtKB-ARBA"/>
</dbReference>
<name>A0A1W0E5D8_9MICR</name>
<dbReference type="Proteomes" id="UP000192758">
    <property type="component" value="Unassembled WGS sequence"/>
</dbReference>
<dbReference type="VEuPathDB" id="MicrosporidiaDB:EHP00_1317"/>
<dbReference type="PROSITE" id="PS51354">
    <property type="entry name" value="GLUTAREDOXIN_2"/>
    <property type="match status" value="1"/>
</dbReference>
<accession>A0A1W0E5D8</accession>
<organism evidence="2 3">
    <name type="scientific">Ecytonucleospora hepatopenaei</name>
    <dbReference type="NCBI Taxonomy" id="646526"/>
    <lineage>
        <taxon>Eukaryota</taxon>
        <taxon>Fungi</taxon>
        <taxon>Fungi incertae sedis</taxon>
        <taxon>Microsporidia</taxon>
        <taxon>Enterocytozoonidae</taxon>
        <taxon>Ecytonucleospora</taxon>
    </lineage>
</organism>
<dbReference type="Pfam" id="PF00462">
    <property type="entry name" value="Glutaredoxin"/>
    <property type="match status" value="1"/>
</dbReference>
<evidence type="ECO:0000259" key="1">
    <source>
        <dbReference type="Pfam" id="PF00462"/>
    </source>
</evidence>